<keyword evidence="1" id="KW-0812">Transmembrane</keyword>
<evidence type="ECO:0000313" key="2">
    <source>
        <dbReference type="EMBL" id="KAK1727602.1"/>
    </source>
</evidence>
<proteinExistence type="predicted"/>
<keyword evidence="1" id="KW-1133">Transmembrane helix</keyword>
<keyword evidence="1" id="KW-0472">Membrane</keyword>
<comment type="caution">
    <text evidence="2">The sequence shown here is derived from an EMBL/GenBank/DDBJ whole genome shotgun (WGS) entry which is preliminary data.</text>
</comment>
<evidence type="ECO:0000256" key="1">
    <source>
        <dbReference type="SAM" id="Phobius"/>
    </source>
</evidence>
<reference evidence="2" key="1">
    <citation type="submission" date="2021-12" db="EMBL/GenBank/DDBJ databases">
        <title>Comparative genomics, transcriptomics and evolutionary studies reveal genomic signatures of adaptation to plant cell wall in hemibiotrophic fungi.</title>
        <authorList>
            <consortium name="DOE Joint Genome Institute"/>
            <person name="Baroncelli R."/>
            <person name="Diaz J.F."/>
            <person name="Benocci T."/>
            <person name="Peng M."/>
            <person name="Battaglia E."/>
            <person name="Haridas S."/>
            <person name="Andreopoulos W."/>
            <person name="Labutti K."/>
            <person name="Pangilinan J."/>
            <person name="Floch G.L."/>
            <person name="Makela M.R."/>
            <person name="Henrissat B."/>
            <person name="Grigoriev I.V."/>
            <person name="Crouch J.A."/>
            <person name="De Vries R.P."/>
            <person name="Sukno S.A."/>
            <person name="Thon M.R."/>
        </authorList>
    </citation>
    <scope>NUCLEOTIDE SEQUENCE</scope>
    <source>
        <strain evidence="2">CBS 112980</strain>
    </source>
</reference>
<dbReference type="PROSITE" id="PS51257">
    <property type="entry name" value="PROKAR_LIPOPROTEIN"/>
    <property type="match status" value="1"/>
</dbReference>
<dbReference type="EMBL" id="JAHMHS010000023">
    <property type="protein sequence ID" value="KAK1727602.1"/>
    <property type="molecule type" value="Genomic_DNA"/>
</dbReference>
<organism evidence="2 3">
    <name type="scientific">Glomerella acutata</name>
    <name type="common">Colletotrichum acutatum</name>
    <dbReference type="NCBI Taxonomy" id="27357"/>
    <lineage>
        <taxon>Eukaryota</taxon>
        <taxon>Fungi</taxon>
        <taxon>Dikarya</taxon>
        <taxon>Ascomycota</taxon>
        <taxon>Pezizomycotina</taxon>
        <taxon>Sordariomycetes</taxon>
        <taxon>Hypocreomycetidae</taxon>
        <taxon>Glomerellales</taxon>
        <taxon>Glomerellaceae</taxon>
        <taxon>Colletotrichum</taxon>
        <taxon>Colletotrichum acutatum species complex</taxon>
    </lineage>
</organism>
<dbReference type="Proteomes" id="UP001244207">
    <property type="component" value="Unassembled WGS sequence"/>
</dbReference>
<name>A0AAD8XHM4_GLOAC</name>
<keyword evidence="3" id="KW-1185">Reference proteome</keyword>
<gene>
    <name evidence="2" type="ORF">BDZ83DRAFT_196807</name>
</gene>
<accession>A0AAD8XHM4</accession>
<evidence type="ECO:0000313" key="3">
    <source>
        <dbReference type="Proteomes" id="UP001244207"/>
    </source>
</evidence>
<dbReference type="AlphaFoldDB" id="A0AAD8XHM4"/>
<protein>
    <submittedName>
        <fullName evidence="2">Uncharacterized protein</fullName>
    </submittedName>
</protein>
<dbReference type="GeneID" id="85385531"/>
<sequence>MRMGCCRGRGSVVLTVGYGCALAACIGMVAANVTRGWTAKGTDTGCLRWVVFRGGFSRWCSVTVTAAAKLRGSLLSKLFSAPLILRTG</sequence>
<dbReference type="RefSeq" id="XP_060367657.1">
    <property type="nucleotide sequence ID" value="XM_060501632.1"/>
</dbReference>
<feature type="transmembrane region" description="Helical" evidence="1">
    <location>
        <begin position="12"/>
        <end position="31"/>
    </location>
</feature>